<dbReference type="KEGG" id="lbc:LACBIDRAFT_317896"/>
<keyword evidence="2" id="KW-1185">Reference proteome</keyword>
<organism evidence="2">
    <name type="scientific">Laccaria bicolor (strain S238N-H82 / ATCC MYA-4686)</name>
    <name type="common">Bicoloured deceiver</name>
    <name type="synonym">Laccaria laccata var. bicolor</name>
    <dbReference type="NCBI Taxonomy" id="486041"/>
    <lineage>
        <taxon>Eukaryota</taxon>
        <taxon>Fungi</taxon>
        <taxon>Dikarya</taxon>
        <taxon>Basidiomycota</taxon>
        <taxon>Agaricomycotina</taxon>
        <taxon>Agaricomycetes</taxon>
        <taxon>Agaricomycetidae</taxon>
        <taxon>Agaricales</taxon>
        <taxon>Agaricineae</taxon>
        <taxon>Hydnangiaceae</taxon>
        <taxon>Laccaria</taxon>
    </lineage>
</organism>
<evidence type="ECO:0000313" key="1">
    <source>
        <dbReference type="EMBL" id="EDR10019.1"/>
    </source>
</evidence>
<proteinExistence type="predicted"/>
<gene>
    <name evidence="1" type="ORF">LACBIDRAFT_317896</name>
</gene>
<evidence type="ECO:0000313" key="2">
    <source>
        <dbReference type="Proteomes" id="UP000001194"/>
    </source>
</evidence>
<name>B0D5G9_LACBS</name>
<reference evidence="1 2" key="1">
    <citation type="journal article" date="2008" name="Nature">
        <title>The genome of Laccaria bicolor provides insights into mycorrhizal symbiosis.</title>
        <authorList>
            <person name="Martin F."/>
            <person name="Aerts A."/>
            <person name="Ahren D."/>
            <person name="Brun A."/>
            <person name="Danchin E.G.J."/>
            <person name="Duchaussoy F."/>
            <person name="Gibon J."/>
            <person name="Kohler A."/>
            <person name="Lindquist E."/>
            <person name="Pereda V."/>
            <person name="Salamov A."/>
            <person name="Shapiro H.J."/>
            <person name="Wuyts J."/>
            <person name="Blaudez D."/>
            <person name="Buee M."/>
            <person name="Brokstein P."/>
            <person name="Canbaeck B."/>
            <person name="Cohen D."/>
            <person name="Courty P.E."/>
            <person name="Coutinho P.M."/>
            <person name="Delaruelle C."/>
            <person name="Detter J.C."/>
            <person name="Deveau A."/>
            <person name="DiFazio S."/>
            <person name="Duplessis S."/>
            <person name="Fraissinet-Tachet L."/>
            <person name="Lucic E."/>
            <person name="Frey-Klett P."/>
            <person name="Fourrey C."/>
            <person name="Feussner I."/>
            <person name="Gay G."/>
            <person name="Grimwood J."/>
            <person name="Hoegger P.J."/>
            <person name="Jain P."/>
            <person name="Kilaru S."/>
            <person name="Labbe J."/>
            <person name="Lin Y.C."/>
            <person name="Legue V."/>
            <person name="Le Tacon F."/>
            <person name="Marmeisse R."/>
            <person name="Melayah D."/>
            <person name="Montanini B."/>
            <person name="Muratet M."/>
            <person name="Nehls U."/>
            <person name="Niculita-Hirzel H."/>
            <person name="Oudot-Le Secq M.P."/>
            <person name="Peter M."/>
            <person name="Quesneville H."/>
            <person name="Rajashekar B."/>
            <person name="Reich M."/>
            <person name="Rouhier N."/>
            <person name="Schmutz J."/>
            <person name="Yin T."/>
            <person name="Chalot M."/>
            <person name="Henrissat B."/>
            <person name="Kuees U."/>
            <person name="Lucas S."/>
            <person name="Van de Peer Y."/>
            <person name="Podila G.K."/>
            <person name="Polle A."/>
            <person name="Pukkila P.J."/>
            <person name="Richardson P.M."/>
            <person name="Rouze P."/>
            <person name="Sanders I.R."/>
            <person name="Stajich J.E."/>
            <person name="Tunlid A."/>
            <person name="Tuskan G."/>
            <person name="Grigoriev I.V."/>
        </authorList>
    </citation>
    <scope>NUCLEOTIDE SEQUENCE [LARGE SCALE GENOMIC DNA]</scope>
    <source>
        <strain evidence="2">S238N-H82 / ATCC MYA-4686</strain>
    </source>
</reference>
<dbReference type="RefSeq" id="XP_001879404.1">
    <property type="nucleotide sequence ID" value="XM_001879369.1"/>
</dbReference>
<dbReference type="InParanoid" id="B0D5G9"/>
<dbReference type="HOGENOM" id="CLU_756615_0_0_1"/>
<dbReference type="EMBL" id="DS547098">
    <property type="protein sequence ID" value="EDR10019.1"/>
    <property type="molecule type" value="Genomic_DNA"/>
</dbReference>
<dbReference type="GeneID" id="6075060"/>
<dbReference type="OrthoDB" id="291007at2759"/>
<dbReference type="Proteomes" id="UP000001194">
    <property type="component" value="Unassembled WGS sequence"/>
</dbReference>
<accession>B0D5G9</accession>
<dbReference type="AlphaFoldDB" id="B0D5G9"/>
<sequence>MTGQIFTFQFPGRFLQQDLYGWDTSAAGIYGQFVKPVVVNESEFRLVDQLYNVGEVVGAPNGHNLSICYEQVLNNLVPGHENDSRIMAKQQDQIRRWLMKDVPAAGWVTDLIESQHKRSASLAAAVGSSVAPSGENVPKFAVANRLTDEGKVNRMELAEALMEEYLAAKQEWGLKRDAMIKNARAKNEDMEDFTRKLAHITSIGEAQLAAKHADVVGRGYSHRICPYLGYMDIKSPAEMLQDAKNAFRETATSSLDGALNIHPVQMSPIDWFQSLSTSFTMEDLTSDPEIIFQQINVKSRRTKLRTRG</sequence>
<protein>
    <submittedName>
        <fullName evidence="1">Predicted protein</fullName>
    </submittedName>
</protein>